<reference evidence="2" key="2">
    <citation type="submission" date="2015-01" db="EMBL/GenBank/DDBJ databases">
        <title>Evolutionary Origins and Diversification of the Mycorrhizal Mutualists.</title>
        <authorList>
            <consortium name="DOE Joint Genome Institute"/>
            <consortium name="Mycorrhizal Genomics Consortium"/>
            <person name="Kohler A."/>
            <person name="Kuo A."/>
            <person name="Nagy L.G."/>
            <person name="Floudas D."/>
            <person name="Copeland A."/>
            <person name="Barry K.W."/>
            <person name="Cichocki N."/>
            <person name="Veneault-Fourrey C."/>
            <person name="LaButti K."/>
            <person name="Lindquist E.A."/>
            <person name="Lipzen A."/>
            <person name="Lundell T."/>
            <person name="Morin E."/>
            <person name="Murat C."/>
            <person name="Riley R."/>
            <person name="Ohm R."/>
            <person name="Sun H."/>
            <person name="Tunlid A."/>
            <person name="Henrissat B."/>
            <person name="Grigoriev I.V."/>
            <person name="Hibbett D.S."/>
            <person name="Martin F."/>
        </authorList>
    </citation>
    <scope>NUCLEOTIDE SEQUENCE [LARGE SCALE GENOMIC DNA]</scope>
    <source>
        <strain evidence="2">h7</strain>
    </source>
</reference>
<dbReference type="Proteomes" id="UP000053424">
    <property type="component" value="Unassembled WGS sequence"/>
</dbReference>
<feature type="non-terminal residue" evidence="1">
    <location>
        <position position="1"/>
    </location>
</feature>
<accession>A0A0C3CA11</accession>
<proteinExistence type="predicted"/>
<sequence>IGEENLPYIMNEEMRVMLNVRYCTNTKTGSASTSAREKVDSMRLRMMPTKRSVMDMIHSSIGDRDAGDQNSKTK</sequence>
<evidence type="ECO:0000313" key="2">
    <source>
        <dbReference type="Proteomes" id="UP000053424"/>
    </source>
</evidence>
<protein>
    <submittedName>
        <fullName evidence="1">Uncharacterized protein</fullName>
    </submittedName>
</protein>
<dbReference type="HOGENOM" id="CLU_2694485_0_0_1"/>
<reference evidence="1 2" key="1">
    <citation type="submission" date="2014-04" db="EMBL/GenBank/DDBJ databases">
        <authorList>
            <consortium name="DOE Joint Genome Institute"/>
            <person name="Kuo A."/>
            <person name="Gay G."/>
            <person name="Dore J."/>
            <person name="Kohler A."/>
            <person name="Nagy L.G."/>
            <person name="Floudas D."/>
            <person name="Copeland A."/>
            <person name="Barry K.W."/>
            <person name="Cichocki N."/>
            <person name="Veneault-Fourrey C."/>
            <person name="LaButti K."/>
            <person name="Lindquist E.A."/>
            <person name="Lipzen A."/>
            <person name="Lundell T."/>
            <person name="Morin E."/>
            <person name="Murat C."/>
            <person name="Sun H."/>
            <person name="Tunlid A."/>
            <person name="Henrissat B."/>
            <person name="Grigoriev I.V."/>
            <person name="Hibbett D.S."/>
            <person name="Martin F."/>
            <person name="Nordberg H.P."/>
            <person name="Cantor M.N."/>
            <person name="Hua S.X."/>
        </authorList>
    </citation>
    <scope>NUCLEOTIDE SEQUENCE [LARGE SCALE GENOMIC DNA]</scope>
    <source>
        <strain evidence="2">h7</strain>
    </source>
</reference>
<organism evidence="1 2">
    <name type="scientific">Hebeloma cylindrosporum</name>
    <dbReference type="NCBI Taxonomy" id="76867"/>
    <lineage>
        <taxon>Eukaryota</taxon>
        <taxon>Fungi</taxon>
        <taxon>Dikarya</taxon>
        <taxon>Basidiomycota</taxon>
        <taxon>Agaricomycotina</taxon>
        <taxon>Agaricomycetes</taxon>
        <taxon>Agaricomycetidae</taxon>
        <taxon>Agaricales</taxon>
        <taxon>Agaricineae</taxon>
        <taxon>Hymenogastraceae</taxon>
        <taxon>Hebeloma</taxon>
    </lineage>
</organism>
<name>A0A0C3CA11_HEBCY</name>
<gene>
    <name evidence="1" type="ORF">M413DRAFT_442287</name>
</gene>
<dbReference type="EMBL" id="KN831772">
    <property type="protein sequence ID" value="KIM45630.1"/>
    <property type="molecule type" value="Genomic_DNA"/>
</dbReference>
<dbReference type="AlphaFoldDB" id="A0A0C3CA11"/>
<keyword evidence="2" id="KW-1185">Reference proteome</keyword>
<evidence type="ECO:0000313" key="1">
    <source>
        <dbReference type="EMBL" id="KIM45630.1"/>
    </source>
</evidence>